<keyword evidence="2" id="KW-1185">Reference proteome</keyword>
<reference evidence="1" key="1">
    <citation type="submission" date="2020-05" db="EMBL/GenBank/DDBJ databases">
        <title>Large-scale comparative analyses of tick genomes elucidate their genetic diversity and vector capacities.</title>
        <authorList>
            <person name="Jia N."/>
            <person name="Wang J."/>
            <person name="Shi W."/>
            <person name="Du L."/>
            <person name="Sun Y."/>
            <person name="Zhan W."/>
            <person name="Jiang J."/>
            <person name="Wang Q."/>
            <person name="Zhang B."/>
            <person name="Ji P."/>
            <person name="Sakyi L.B."/>
            <person name="Cui X."/>
            <person name="Yuan T."/>
            <person name="Jiang B."/>
            <person name="Yang W."/>
            <person name="Lam T.T.-Y."/>
            <person name="Chang Q."/>
            <person name="Ding S."/>
            <person name="Wang X."/>
            <person name="Zhu J."/>
            <person name="Ruan X."/>
            <person name="Zhao L."/>
            <person name="Wei J."/>
            <person name="Que T."/>
            <person name="Du C."/>
            <person name="Cheng J."/>
            <person name="Dai P."/>
            <person name="Han X."/>
            <person name="Huang E."/>
            <person name="Gao Y."/>
            <person name="Liu J."/>
            <person name="Shao H."/>
            <person name="Ye R."/>
            <person name="Li L."/>
            <person name="Wei W."/>
            <person name="Wang X."/>
            <person name="Wang C."/>
            <person name="Yang T."/>
            <person name="Huo Q."/>
            <person name="Li W."/>
            <person name="Guo W."/>
            <person name="Chen H."/>
            <person name="Zhou L."/>
            <person name="Ni X."/>
            <person name="Tian J."/>
            <person name="Zhou Y."/>
            <person name="Sheng Y."/>
            <person name="Liu T."/>
            <person name="Pan Y."/>
            <person name="Xia L."/>
            <person name="Li J."/>
            <person name="Zhao F."/>
            <person name="Cao W."/>
        </authorList>
    </citation>
    <scope>NUCLEOTIDE SEQUENCE</scope>
    <source>
        <strain evidence="1">Dsil-2018</strain>
    </source>
</reference>
<sequence>MKANFAFPLFSAEVLRGLFFYKNEISKRWSDPAPTQAFVLMMVKLIEAMTASIPSKGKNITDLLEYLNKWEASVDTSKLGFISASTTESPCTLLWDIYSVRKLVSSTSSQADSAKTA</sequence>
<dbReference type="EMBL" id="CM023470">
    <property type="protein sequence ID" value="KAH7979970.1"/>
    <property type="molecule type" value="Genomic_DNA"/>
</dbReference>
<proteinExistence type="predicted"/>
<organism evidence="1 2">
    <name type="scientific">Dermacentor silvarum</name>
    <name type="common">Tick</name>
    <dbReference type="NCBI Taxonomy" id="543639"/>
    <lineage>
        <taxon>Eukaryota</taxon>
        <taxon>Metazoa</taxon>
        <taxon>Ecdysozoa</taxon>
        <taxon>Arthropoda</taxon>
        <taxon>Chelicerata</taxon>
        <taxon>Arachnida</taxon>
        <taxon>Acari</taxon>
        <taxon>Parasitiformes</taxon>
        <taxon>Ixodida</taxon>
        <taxon>Ixodoidea</taxon>
        <taxon>Ixodidae</taxon>
        <taxon>Rhipicephalinae</taxon>
        <taxon>Dermacentor</taxon>
    </lineage>
</organism>
<comment type="caution">
    <text evidence="1">The sequence shown here is derived from an EMBL/GenBank/DDBJ whole genome shotgun (WGS) entry which is preliminary data.</text>
</comment>
<dbReference type="Proteomes" id="UP000821865">
    <property type="component" value="Chromosome 1"/>
</dbReference>
<name>A0ACB8E0C6_DERSI</name>
<evidence type="ECO:0000313" key="2">
    <source>
        <dbReference type="Proteomes" id="UP000821865"/>
    </source>
</evidence>
<evidence type="ECO:0000313" key="1">
    <source>
        <dbReference type="EMBL" id="KAH7979970.1"/>
    </source>
</evidence>
<protein>
    <submittedName>
        <fullName evidence="1">Uncharacterized protein</fullName>
    </submittedName>
</protein>
<accession>A0ACB8E0C6</accession>
<gene>
    <name evidence="1" type="ORF">HPB49_012296</name>
</gene>